<dbReference type="Proteomes" id="UP001279734">
    <property type="component" value="Unassembled WGS sequence"/>
</dbReference>
<dbReference type="EMBL" id="BSYO01000015">
    <property type="protein sequence ID" value="GMH15220.1"/>
    <property type="molecule type" value="Genomic_DNA"/>
</dbReference>
<gene>
    <name evidence="1" type="ORF">Nepgr_017061</name>
</gene>
<protein>
    <submittedName>
        <fullName evidence="1">Uncharacterized protein</fullName>
    </submittedName>
</protein>
<name>A0AAD3SQW9_NEPGR</name>
<dbReference type="AlphaFoldDB" id="A0AAD3SQW9"/>
<sequence length="307" mass="34290">MVAVQIGWLLSWMESRLLSWGANNFEGRASNLGLAQLALDANAHVSPRVMGLNSFIARYYFAIAKELMRISGTTKSLVVNHLAESVARVMTIRAFKKEFDDFQVAFHPHKELLLKSINQPASMFARHLHKLRGAHDFHYGRVQSMTTSALKHYIHIRGCQLDSVALGQIHISFSHAHQDGFQSHPSHRRASNFHISHVPALSKWKDGCVGTLSSSRSPPTFIYLECTKTSMRHGALGASVGMQISLCSYLIWASENYEFGLVLARVLVRICDARGYGARISLMRAKAFRSMLGSNLRRIQSKRLGAG</sequence>
<accession>A0AAD3SQW9</accession>
<evidence type="ECO:0000313" key="2">
    <source>
        <dbReference type="Proteomes" id="UP001279734"/>
    </source>
</evidence>
<organism evidence="1 2">
    <name type="scientific">Nepenthes gracilis</name>
    <name type="common">Slender pitcher plant</name>
    <dbReference type="NCBI Taxonomy" id="150966"/>
    <lineage>
        <taxon>Eukaryota</taxon>
        <taxon>Viridiplantae</taxon>
        <taxon>Streptophyta</taxon>
        <taxon>Embryophyta</taxon>
        <taxon>Tracheophyta</taxon>
        <taxon>Spermatophyta</taxon>
        <taxon>Magnoliopsida</taxon>
        <taxon>eudicotyledons</taxon>
        <taxon>Gunneridae</taxon>
        <taxon>Pentapetalae</taxon>
        <taxon>Caryophyllales</taxon>
        <taxon>Nepenthaceae</taxon>
        <taxon>Nepenthes</taxon>
    </lineage>
</organism>
<reference evidence="1" key="1">
    <citation type="submission" date="2023-05" db="EMBL/GenBank/DDBJ databases">
        <title>Nepenthes gracilis genome sequencing.</title>
        <authorList>
            <person name="Fukushima K."/>
        </authorList>
    </citation>
    <scope>NUCLEOTIDE SEQUENCE</scope>
    <source>
        <strain evidence="1">SING2019-196</strain>
    </source>
</reference>
<keyword evidence="2" id="KW-1185">Reference proteome</keyword>
<evidence type="ECO:0000313" key="1">
    <source>
        <dbReference type="EMBL" id="GMH15220.1"/>
    </source>
</evidence>
<comment type="caution">
    <text evidence="1">The sequence shown here is derived from an EMBL/GenBank/DDBJ whole genome shotgun (WGS) entry which is preliminary data.</text>
</comment>
<proteinExistence type="predicted"/>